<name>A0A423PJ16_9GAMM</name>
<gene>
    <name evidence="14" type="ORF">SAJA_12345</name>
</gene>
<accession>A0A423PJ16</accession>
<dbReference type="GO" id="GO:0005886">
    <property type="term" value="C:plasma membrane"/>
    <property type="evidence" value="ECO:0007669"/>
    <property type="project" value="UniProtKB-SubCell"/>
</dbReference>
<dbReference type="OrthoDB" id="9798629at2"/>
<dbReference type="Gene3D" id="3.30.420.270">
    <property type="match status" value="1"/>
</dbReference>
<protein>
    <submittedName>
        <fullName evidence="14">Biopolymer transportern ExbD</fullName>
    </submittedName>
</protein>
<feature type="transmembrane region" description="Helical" evidence="13">
    <location>
        <begin position="20"/>
        <end position="39"/>
    </location>
</feature>
<comment type="function">
    <text evidence="1">Involved in the TonB-dependent energy-dependent transport of various receptor-bound substrates.</text>
</comment>
<proteinExistence type="inferred from homology"/>
<sequence>MAMTPSDDDNEVLSEMNVTPLVDVMLVLLVMFIITASAATTAVKVNLPKTDAVAPPDATEPLHVTIDESGAYFLDDKRLELPALKAALAKAHEANPDRAAQLQADQGVAYGRVGKAMAALQKAGIQKIAVLSDPNG</sequence>
<evidence type="ECO:0000256" key="12">
    <source>
        <dbReference type="RuleBase" id="RU003879"/>
    </source>
</evidence>
<keyword evidence="11 13" id="KW-0472">Membrane</keyword>
<evidence type="ECO:0000256" key="10">
    <source>
        <dbReference type="ARBA" id="ARBA00022989"/>
    </source>
</evidence>
<evidence type="ECO:0000256" key="4">
    <source>
        <dbReference type="ARBA" id="ARBA00011471"/>
    </source>
</evidence>
<keyword evidence="10 13" id="KW-1133">Transmembrane helix</keyword>
<keyword evidence="9 12" id="KW-0653">Protein transport</keyword>
<dbReference type="Pfam" id="PF02472">
    <property type="entry name" value="ExbD"/>
    <property type="match status" value="1"/>
</dbReference>
<dbReference type="PANTHER" id="PTHR30558:SF12">
    <property type="entry name" value="BIOPOLYMER TRANSPORT PROTEIN EXBD"/>
    <property type="match status" value="1"/>
</dbReference>
<dbReference type="GO" id="GO:0015031">
    <property type="term" value="P:protein transport"/>
    <property type="evidence" value="ECO:0007669"/>
    <property type="project" value="UniProtKB-KW"/>
</dbReference>
<dbReference type="PANTHER" id="PTHR30558">
    <property type="entry name" value="EXBD MEMBRANE COMPONENT OF PMF-DRIVEN MACROMOLECULE IMPORT SYSTEM"/>
    <property type="match status" value="1"/>
</dbReference>
<comment type="subunit">
    <text evidence="4">The accessory proteins ExbB and ExbD seem to form a complex with TonB.</text>
</comment>
<organism evidence="14 15">
    <name type="scientific">Salinisphaera japonica YTM-1</name>
    <dbReference type="NCBI Taxonomy" id="1209778"/>
    <lineage>
        <taxon>Bacteria</taxon>
        <taxon>Pseudomonadati</taxon>
        <taxon>Pseudomonadota</taxon>
        <taxon>Gammaproteobacteria</taxon>
        <taxon>Salinisphaerales</taxon>
        <taxon>Salinisphaeraceae</taxon>
        <taxon>Salinisphaera</taxon>
    </lineage>
</organism>
<evidence type="ECO:0000256" key="5">
    <source>
        <dbReference type="ARBA" id="ARBA00022448"/>
    </source>
</evidence>
<evidence type="ECO:0000256" key="9">
    <source>
        <dbReference type="ARBA" id="ARBA00022927"/>
    </source>
</evidence>
<dbReference type="EMBL" id="AYKG01000045">
    <property type="protein sequence ID" value="ROO25584.1"/>
    <property type="molecule type" value="Genomic_DNA"/>
</dbReference>
<keyword evidence="5 12" id="KW-0813">Transport</keyword>
<evidence type="ECO:0000256" key="3">
    <source>
        <dbReference type="ARBA" id="ARBA00005811"/>
    </source>
</evidence>
<evidence type="ECO:0000256" key="6">
    <source>
        <dbReference type="ARBA" id="ARBA00022475"/>
    </source>
</evidence>
<keyword evidence="7" id="KW-0997">Cell inner membrane</keyword>
<dbReference type="InterPro" id="IPR003400">
    <property type="entry name" value="ExbD"/>
</dbReference>
<dbReference type="InParanoid" id="A0A423PJ16"/>
<dbReference type="Proteomes" id="UP000285310">
    <property type="component" value="Unassembled WGS sequence"/>
</dbReference>
<evidence type="ECO:0000256" key="11">
    <source>
        <dbReference type="ARBA" id="ARBA00023136"/>
    </source>
</evidence>
<evidence type="ECO:0000256" key="13">
    <source>
        <dbReference type="SAM" id="Phobius"/>
    </source>
</evidence>
<evidence type="ECO:0000256" key="2">
    <source>
        <dbReference type="ARBA" id="ARBA00004249"/>
    </source>
</evidence>
<evidence type="ECO:0000313" key="15">
    <source>
        <dbReference type="Proteomes" id="UP000285310"/>
    </source>
</evidence>
<comment type="similarity">
    <text evidence="3 12">Belongs to the ExbD/TolR family.</text>
</comment>
<evidence type="ECO:0000313" key="14">
    <source>
        <dbReference type="EMBL" id="ROO25584.1"/>
    </source>
</evidence>
<evidence type="ECO:0000256" key="1">
    <source>
        <dbReference type="ARBA" id="ARBA00003540"/>
    </source>
</evidence>
<comment type="caution">
    <text evidence="14">The sequence shown here is derived from an EMBL/GenBank/DDBJ whole genome shotgun (WGS) entry which is preliminary data.</text>
</comment>
<comment type="subcellular location">
    <subcellularLocation>
        <location evidence="2">Cell inner membrane</location>
        <topology evidence="2">Single-pass type II membrane protein</topology>
    </subcellularLocation>
    <subcellularLocation>
        <location evidence="12">Cell membrane</location>
        <topology evidence="12">Single-pass type II membrane protein</topology>
    </subcellularLocation>
</comment>
<dbReference type="FunCoup" id="A0A423PJ16">
    <property type="interactions" value="166"/>
</dbReference>
<keyword evidence="8 12" id="KW-0812">Transmembrane</keyword>
<dbReference type="AlphaFoldDB" id="A0A423PJ16"/>
<evidence type="ECO:0000256" key="8">
    <source>
        <dbReference type="ARBA" id="ARBA00022692"/>
    </source>
</evidence>
<evidence type="ECO:0000256" key="7">
    <source>
        <dbReference type="ARBA" id="ARBA00022519"/>
    </source>
</evidence>
<keyword evidence="15" id="KW-1185">Reference proteome</keyword>
<reference evidence="14 15" key="1">
    <citation type="submission" date="2013-10" db="EMBL/GenBank/DDBJ databases">
        <title>Salinisphaera japonica YTM-1 Genome Sequencing.</title>
        <authorList>
            <person name="Lai Q."/>
            <person name="Li C."/>
            <person name="Shao Z."/>
        </authorList>
    </citation>
    <scope>NUCLEOTIDE SEQUENCE [LARGE SCALE GENOMIC DNA]</scope>
    <source>
        <strain evidence="14 15">YTM-1</strain>
    </source>
</reference>
<keyword evidence="6" id="KW-1003">Cell membrane</keyword>
<dbReference type="GO" id="GO:0022857">
    <property type="term" value="F:transmembrane transporter activity"/>
    <property type="evidence" value="ECO:0007669"/>
    <property type="project" value="InterPro"/>
</dbReference>